<dbReference type="EMBL" id="BRXU01000036">
    <property type="protein sequence ID" value="GLC60617.1"/>
    <property type="molecule type" value="Genomic_DNA"/>
</dbReference>
<dbReference type="AlphaFoldDB" id="A0A9W6BYH8"/>
<dbReference type="InterPro" id="IPR008593">
    <property type="entry name" value="Dam_MeTrfase"/>
</dbReference>
<keyword evidence="4" id="KW-1185">Reference proteome</keyword>
<dbReference type="Gene3D" id="3.10.10.10">
    <property type="entry name" value="HIV Type 1 Reverse Transcriptase, subunit A, domain 1"/>
    <property type="match status" value="1"/>
</dbReference>
<dbReference type="GO" id="GO:0009307">
    <property type="term" value="P:DNA restriction-modification system"/>
    <property type="evidence" value="ECO:0007669"/>
    <property type="project" value="InterPro"/>
</dbReference>
<protein>
    <recommendedName>
        <fullName evidence="2">Reverse transcriptase domain-containing protein</fullName>
    </recommendedName>
</protein>
<dbReference type="GO" id="GO:0009007">
    <property type="term" value="F:site-specific DNA-methyltransferase (adenine-specific) activity"/>
    <property type="evidence" value="ECO:0007669"/>
    <property type="project" value="InterPro"/>
</dbReference>
<dbReference type="GO" id="GO:0003677">
    <property type="term" value="F:DNA binding"/>
    <property type="evidence" value="ECO:0007669"/>
    <property type="project" value="InterPro"/>
</dbReference>
<proteinExistence type="predicted"/>
<dbReference type="Pfam" id="PF05869">
    <property type="entry name" value="Dam"/>
    <property type="match status" value="1"/>
</dbReference>
<evidence type="ECO:0000313" key="3">
    <source>
        <dbReference type="EMBL" id="GLC60617.1"/>
    </source>
</evidence>
<feature type="region of interest" description="Disordered" evidence="1">
    <location>
        <begin position="1"/>
        <end position="145"/>
    </location>
</feature>
<dbReference type="Proteomes" id="UP001165080">
    <property type="component" value="Unassembled WGS sequence"/>
</dbReference>
<accession>A0A9W6BYH8</accession>
<evidence type="ECO:0000313" key="4">
    <source>
        <dbReference type="Proteomes" id="UP001165080"/>
    </source>
</evidence>
<feature type="compositionally biased region" description="Low complexity" evidence="1">
    <location>
        <begin position="24"/>
        <end position="37"/>
    </location>
</feature>
<organism evidence="3 4">
    <name type="scientific">Pleodorina starrii</name>
    <dbReference type="NCBI Taxonomy" id="330485"/>
    <lineage>
        <taxon>Eukaryota</taxon>
        <taxon>Viridiplantae</taxon>
        <taxon>Chlorophyta</taxon>
        <taxon>core chlorophytes</taxon>
        <taxon>Chlorophyceae</taxon>
        <taxon>CS clade</taxon>
        <taxon>Chlamydomonadales</taxon>
        <taxon>Volvocaceae</taxon>
        <taxon>Pleodorina</taxon>
    </lineage>
</organism>
<dbReference type="InterPro" id="IPR036397">
    <property type="entry name" value="RNaseH_sf"/>
</dbReference>
<dbReference type="PROSITE" id="PS50878">
    <property type="entry name" value="RT_POL"/>
    <property type="match status" value="1"/>
</dbReference>
<dbReference type="InterPro" id="IPR000477">
    <property type="entry name" value="RT_dom"/>
</dbReference>
<dbReference type="Gene3D" id="3.30.70.270">
    <property type="match status" value="1"/>
</dbReference>
<dbReference type="Pfam" id="PF00078">
    <property type="entry name" value="RVT_1"/>
    <property type="match status" value="1"/>
</dbReference>
<dbReference type="InterPro" id="IPR052055">
    <property type="entry name" value="Hepadnavirus_pol/RT"/>
</dbReference>
<name>A0A9W6BYH8_9CHLO</name>
<feature type="compositionally biased region" description="Basic and acidic residues" evidence="1">
    <location>
        <begin position="59"/>
        <end position="71"/>
    </location>
</feature>
<sequence length="838" mass="92993">MSNNDPANSIRSLVRPAQRSLFTSRAAAPSRSSLANSVARQSAGGLSLAQRATNTSHKRPAEGVAREDATKRQQAPSSVPPPVEPQPITNAGHIRAEAGQQDPEGETAGAPAKGASASAEAVGSQPGASQILPRRQAENDRKPALSGVVADLPEDSWEFEGGGADAKVKPAKPVPQMRHRLRNNLWFWRSFCRSSLVLSWIAVGYCLMWNADCPKAGPDPVRLPNHGSALQNQGFVKDAVAELVATGAALALPDGSVPHCVMPLGVVPKAGTDKFRLIYDARYLNKLVVTPSFKYETLAGLGTVLQPGDYLFTVDLKSGYHHLDIHPDFWRYLGFMWEGKYYVFTQLPFGLAPACWAFTKLTRELQTLWRSEGHRTSGYIDDSIHAHQDPAVLEAWKVKVLGDLERAGFIVSEKKCDLVLSQQKKYLGALVDTSKGCLLVPAEKQMALLQNIQLALDQQPDGCKVRQVASIVGHLMSMSYSFGELSTLMTRRLTAWQGNVLRAGFTLEDRIPLDSASIEELNFWRTAVQRYDGRKPLWPPSNLHTIKIFSDAAGRSRYSFGGWGGWAKIEGQLVKAAGRWDFDTAPRSSTYLEMRGVWKVLRSLNTRGQLTEQRVMVNTDNYGTFCILTKAGSVVPDIHDVCMSLFWYVIEHKITLVANWIPREQNVLADALSKADISSDWMLHPEVFGYVEWLWGPFEVDLFASETNHLVPTYFSHYYTPTCAGVNAFSRVWPRTSWCNPPFGLIGRVLEHAARCRTRMALIVPFWPGAAWWHKLVENACVFQSFVWDCVVLPARKDLFLSGAYGNTLSRERPNWGTLALLVDFASECDRAILIPDL</sequence>
<comment type="caution">
    <text evidence="3">The sequence shown here is derived from an EMBL/GenBank/DDBJ whole genome shotgun (WGS) entry which is preliminary data.</text>
</comment>
<feature type="compositionally biased region" description="Polar residues" evidence="1">
    <location>
        <begin position="1"/>
        <end position="11"/>
    </location>
</feature>
<reference evidence="3 4" key="1">
    <citation type="journal article" date="2023" name="Commun. Biol.">
        <title>Reorganization of the ancestral sex-determining regions during the evolution of trioecy in Pleodorina starrii.</title>
        <authorList>
            <person name="Takahashi K."/>
            <person name="Suzuki S."/>
            <person name="Kawai-Toyooka H."/>
            <person name="Yamamoto K."/>
            <person name="Hamaji T."/>
            <person name="Ootsuki R."/>
            <person name="Yamaguchi H."/>
            <person name="Kawachi M."/>
            <person name="Higashiyama T."/>
            <person name="Nozaki H."/>
        </authorList>
    </citation>
    <scope>NUCLEOTIDE SEQUENCE [LARGE SCALE GENOMIC DNA]</scope>
    <source>
        <strain evidence="3 4">NIES-4479</strain>
    </source>
</reference>
<dbReference type="PANTHER" id="PTHR33050:SF7">
    <property type="entry name" value="RIBONUCLEASE H"/>
    <property type="match status" value="1"/>
</dbReference>
<dbReference type="SUPFAM" id="SSF56672">
    <property type="entry name" value="DNA/RNA polymerases"/>
    <property type="match status" value="1"/>
</dbReference>
<evidence type="ECO:0000259" key="2">
    <source>
        <dbReference type="PROSITE" id="PS50878"/>
    </source>
</evidence>
<dbReference type="InterPro" id="IPR043502">
    <property type="entry name" value="DNA/RNA_pol_sf"/>
</dbReference>
<evidence type="ECO:0000256" key="1">
    <source>
        <dbReference type="SAM" id="MobiDB-lite"/>
    </source>
</evidence>
<dbReference type="CDD" id="cd03714">
    <property type="entry name" value="RT_DIRS1"/>
    <property type="match status" value="1"/>
</dbReference>
<dbReference type="PANTHER" id="PTHR33050">
    <property type="entry name" value="REVERSE TRANSCRIPTASE DOMAIN-CONTAINING PROTEIN"/>
    <property type="match status" value="1"/>
</dbReference>
<feature type="compositionally biased region" description="Low complexity" evidence="1">
    <location>
        <begin position="108"/>
        <end position="124"/>
    </location>
</feature>
<feature type="domain" description="Reverse transcriptase" evidence="2">
    <location>
        <begin position="248"/>
        <end position="431"/>
    </location>
</feature>
<gene>
    <name evidence="3" type="primary">PLEST012185</name>
    <name evidence="3" type="ORF">PLESTB_001648500</name>
</gene>
<dbReference type="Gene3D" id="3.30.420.10">
    <property type="entry name" value="Ribonuclease H-like superfamily/Ribonuclease H"/>
    <property type="match status" value="1"/>
</dbReference>
<dbReference type="InterPro" id="IPR043128">
    <property type="entry name" value="Rev_trsase/Diguanyl_cyclase"/>
</dbReference>